<keyword evidence="4" id="KW-1185">Reference proteome</keyword>
<protein>
    <submittedName>
        <fullName evidence="3">Uncharacterized protein</fullName>
    </submittedName>
</protein>
<organism evidence="3 4">
    <name type="scientific">Corynebacterium provencense</name>
    <dbReference type="NCBI Taxonomy" id="1737425"/>
    <lineage>
        <taxon>Bacteria</taxon>
        <taxon>Bacillati</taxon>
        <taxon>Actinomycetota</taxon>
        <taxon>Actinomycetes</taxon>
        <taxon>Mycobacteriales</taxon>
        <taxon>Corynebacteriaceae</taxon>
        <taxon>Corynebacterium</taxon>
    </lineage>
</organism>
<evidence type="ECO:0000256" key="1">
    <source>
        <dbReference type="SAM" id="MobiDB-lite"/>
    </source>
</evidence>
<feature type="transmembrane region" description="Helical" evidence="2">
    <location>
        <begin position="157"/>
        <end position="181"/>
    </location>
</feature>
<sequence>MEQDTHAEHWILRHPDLGVIEVFTGTVDALGAVDPDFPGTGSRDTTRRRTGPLSSSPRLLIRFDGVVIARCRSLDDVKIDLTPSGLADPRQHPGPGQYGHSVTFAPPMLQIDSSLTRRWVTAVTLRSAGEVVEFDAPSGSRAERRQQAMERSAVKRWLYPVLGGIGKGGWALAVLVLGPVLSRILDPLWRWLASLLPDWHITWPSVPWPDINLPEISLPSVPWPDIDVPEISLPDWHLPWIVDMALDYTKVWVPVLIGIGFGVTAVRNGRKSREKKEEWRRQEEQRSLQRLHEARADLARAMRGVLQKENREKS</sequence>
<keyword evidence="2" id="KW-0472">Membrane</keyword>
<feature type="region of interest" description="Disordered" evidence="1">
    <location>
        <begin position="34"/>
        <end position="53"/>
    </location>
</feature>
<dbReference type="OrthoDB" id="4424087at2"/>
<evidence type="ECO:0000313" key="3">
    <source>
        <dbReference type="EMBL" id="AWT26278.1"/>
    </source>
</evidence>
<feature type="transmembrane region" description="Helical" evidence="2">
    <location>
        <begin position="248"/>
        <end position="266"/>
    </location>
</feature>
<dbReference type="RefSeq" id="WP_110481460.1">
    <property type="nucleotide sequence ID" value="NZ_CP024988.1"/>
</dbReference>
<keyword evidence="2" id="KW-0812">Transmembrane</keyword>
<gene>
    <name evidence="3" type="ORF">Csp1_14900</name>
</gene>
<name>A0A2Z3YP34_9CORY</name>
<dbReference type="KEGG" id="cpre:Csp1_14900"/>
<keyword evidence="2" id="KW-1133">Transmembrane helix</keyword>
<dbReference type="AlphaFoldDB" id="A0A2Z3YP34"/>
<dbReference type="Proteomes" id="UP000247696">
    <property type="component" value="Chromosome"/>
</dbReference>
<proteinExistence type="predicted"/>
<dbReference type="EMBL" id="CP024988">
    <property type="protein sequence ID" value="AWT26278.1"/>
    <property type="molecule type" value="Genomic_DNA"/>
</dbReference>
<evidence type="ECO:0000256" key="2">
    <source>
        <dbReference type="SAM" id="Phobius"/>
    </source>
</evidence>
<dbReference type="STRING" id="1737425.GCA_900049755_01908"/>
<reference evidence="4" key="1">
    <citation type="submission" date="2017-11" db="EMBL/GenBank/DDBJ databases">
        <title>Otitis media/interna in a cat caused by the recently described species Corynebacterium provencense.</title>
        <authorList>
            <person name="Kittl S."/>
            <person name="Brodard I."/>
            <person name="Rychener L."/>
            <person name="Jores J."/>
            <person name="Roosje P."/>
            <person name="Gobeli Brawand S."/>
        </authorList>
    </citation>
    <scope>NUCLEOTIDE SEQUENCE [LARGE SCALE GENOMIC DNA]</scope>
    <source>
        <strain evidence="4">17KM38</strain>
    </source>
</reference>
<accession>A0A2Z3YP34</accession>
<evidence type="ECO:0000313" key="4">
    <source>
        <dbReference type="Proteomes" id="UP000247696"/>
    </source>
</evidence>